<dbReference type="AlphaFoldDB" id="A0A7H9B717"/>
<evidence type="ECO:0000256" key="1">
    <source>
        <dbReference type="SAM" id="MobiDB-lite"/>
    </source>
</evidence>
<organism evidence="2 3">
    <name type="scientific">Zygotorulaspora mrakii</name>
    <name type="common">Zygosaccharomyces mrakii</name>
    <dbReference type="NCBI Taxonomy" id="42260"/>
    <lineage>
        <taxon>Eukaryota</taxon>
        <taxon>Fungi</taxon>
        <taxon>Dikarya</taxon>
        <taxon>Ascomycota</taxon>
        <taxon>Saccharomycotina</taxon>
        <taxon>Saccharomycetes</taxon>
        <taxon>Saccharomycetales</taxon>
        <taxon>Saccharomycetaceae</taxon>
        <taxon>Zygotorulaspora</taxon>
    </lineage>
</organism>
<gene>
    <name evidence="2" type="ORF">HG535_0G00210</name>
</gene>
<dbReference type="RefSeq" id="XP_037145861.1">
    <property type="nucleotide sequence ID" value="XM_037289966.1"/>
</dbReference>
<evidence type="ECO:0000313" key="2">
    <source>
        <dbReference type="EMBL" id="QLG74136.1"/>
    </source>
</evidence>
<feature type="compositionally biased region" description="Polar residues" evidence="1">
    <location>
        <begin position="217"/>
        <end position="226"/>
    </location>
</feature>
<dbReference type="PANTHER" id="PTHR38645:SF1">
    <property type="entry name" value="YALI0F12243P"/>
    <property type="match status" value="1"/>
</dbReference>
<feature type="region of interest" description="Disordered" evidence="1">
    <location>
        <begin position="132"/>
        <end position="226"/>
    </location>
</feature>
<dbReference type="EMBL" id="CP058610">
    <property type="protein sequence ID" value="QLG74136.1"/>
    <property type="molecule type" value="Genomic_DNA"/>
</dbReference>
<sequence>MEKLNALGSSLPPEQPPTDQAIASLNADLSQEFKIAANAVTKLYRVANERNSLLKHHGYLNCLDDMLNFLQQSSDITADDIHFWCLKQKNDILSHKAHIGSNPKLDFNFDNSTDNCSSEMSVPKFTLSRPPLSVEHHYSHGHGKSKKLRSSTVKKQQTQILQQNQHDTWKPIGKYMSQRTGPEESQTEEPLIGSPRSYVDSSRVSSATKKQKASTSPQNTVRRIKK</sequence>
<name>A0A7H9B717_ZYGMR</name>
<feature type="compositionally biased region" description="Basic residues" evidence="1">
    <location>
        <begin position="139"/>
        <end position="149"/>
    </location>
</feature>
<proteinExistence type="predicted"/>
<keyword evidence="3" id="KW-1185">Reference proteome</keyword>
<dbReference type="Proteomes" id="UP000509704">
    <property type="component" value="Chromosome 7"/>
</dbReference>
<dbReference type="PANTHER" id="PTHR38645">
    <property type="entry name" value="CHROMOSOME 9, WHOLE GENOME SHOTGUN SEQUENCE"/>
    <property type="match status" value="1"/>
</dbReference>
<dbReference type="KEGG" id="zmk:HG535_0G00210"/>
<dbReference type="InterPro" id="IPR029196">
    <property type="entry name" value="HAPSTR1-like"/>
</dbReference>
<dbReference type="Pfam" id="PF15251">
    <property type="entry name" value="TAPR1-like"/>
    <property type="match status" value="1"/>
</dbReference>
<dbReference type="GeneID" id="59237919"/>
<feature type="compositionally biased region" description="Low complexity" evidence="1">
    <location>
        <begin position="205"/>
        <end position="216"/>
    </location>
</feature>
<reference evidence="2 3" key="1">
    <citation type="submission" date="2020-07" db="EMBL/GenBank/DDBJ databases">
        <title>The yeast mating-type switching endonuclease HO is a domesticated member of an unorthodox homing genetic element family.</title>
        <authorList>
            <person name="Coughlan A.Y."/>
            <person name="Lombardi L."/>
            <person name="Braun-Galleani S."/>
            <person name="Martos A.R."/>
            <person name="Galeote V."/>
            <person name="Bigey F."/>
            <person name="Dequin S."/>
            <person name="Byrne K.P."/>
            <person name="Wolfe K.H."/>
        </authorList>
    </citation>
    <scope>NUCLEOTIDE SEQUENCE [LARGE SCALE GENOMIC DNA]</scope>
    <source>
        <strain evidence="2 3">NRRL Y-6702</strain>
    </source>
</reference>
<dbReference type="OrthoDB" id="21418at2759"/>
<accession>A0A7H9B717</accession>
<protein>
    <submittedName>
        <fullName evidence="2">Uncharacterized protein</fullName>
    </submittedName>
</protein>
<feature type="compositionally biased region" description="Low complexity" evidence="1">
    <location>
        <begin position="156"/>
        <end position="165"/>
    </location>
</feature>
<evidence type="ECO:0000313" key="3">
    <source>
        <dbReference type="Proteomes" id="UP000509704"/>
    </source>
</evidence>